<evidence type="ECO:0000256" key="1">
    <source>
        <dbReference type="ARBA" id="ARBA00001946"/>
    </source>
</evidence>
<dbReference type="InterPro" id="IPR046903">
    <property type="entry name" value="Mab-21-like_nuc_Trfase"/>
</dbReference>
<accession>A0A9X0CHV5</accession>
<comment type="similarity">
    <text evidence="2">Belongs to the mab-21 family.</text>
</comment>
<keyword evidence="3" id="KW-0547">Nucleotide-binding</keyword>
<feature type="domain" description="Mab-21-like nucleotidyltransferase" evidence="5">
    <location>
        <begin position="67"/>
        <end position="225"/>
    </location>
</feature>
<dbReference type="GO" id="GO:0005524">
    <property type="term" value="F:ATP binding"/>
    <property type="evidence" value="ECO:0007669"/>
    <property type="project" value="UniProtKB-KW"/>
</dbReference>
<dbReference type="PANTHER" id="PTHR10656">
    <property type="entry name" value="CELL FATE DETERMINING PROTEIN MAB21-RELATED"/>
    <property type="match status" value="1"/>
</dbReference>
<dbReference type="AlphaFoldDB" id="A0A9X0CHV5"/>
<evidence type="ECO:0000259" key="5">
    <source>
        <dbReference type="Pfam" id="PF03281"/>
    </source>
</evidence>
<protein>
    <recommendedName>
        <fullName evidence="5">Mab-21-like nucleotidyltransferase domain-containing protein</fullName>
    </recommendedName>
</protein>
<keyword evidence="4" id="KW-0067">ATP-binding</keyword>
<dbReference type="Gene3D" id="3.30.460.90">
    <property type="match status" value="1"/>
</dbReference>
<comment type="cofactor">
    <cofactor evidence="1">
        <name>Mg(2+)</name>
        <dbReference type="ChEBI" id="CHEBI:18420"/>
    </cofactor>
</comment>
<comment type="caution">
    <text evidence="6">The sequence shown here is derived from an EMBL/GenBank/DDBJ whole genome shotgun (WGS) entry which is preliminary data.</text>
</comment>
<dbReference type="Pfam" id="PF03281">
    <property type="entry name" value="Mab-21"/>
    <property type="match status" value="1"/>
</dbReference>
<dbReference type="SMART" id="SM01265">
    <property type="entry name" value="Mab-21"/>
    <property type="match status" value="1"/>
</dbReference>
<evidence type="ECO:0000256" key="4">
    <source>
        <dbReference type="ARBA" id="ARBA00022840"/>
    </source>
</evidence>
<evidence type="ECO:0000256" key="2">
    <source>
        <dbReference type="ARBA" id="ARBA00008307"/>
    </source>
</evidence>
<proteinExistence type="inferred from homology"/>
<sequence>MAQAQAQRGDSLTKKLRDYSVKYVKISEDDMSRSKMLVKDYIEDQIMVYCRQKSSLAISRLEYTGSMYEKLKPEAADEVDIMVVLKSEVMVEDPGVPGYVRLMAQKDSNIRKYANPEGYINPERIRNGWFYSLVDRAIRDFRARSPGSDIHLVPRYHGPAVQLDIFRKGAGEKREKLLSADLVPCFQVGPDYYVAKTYTSWRRSVSSPDLLWRQSFSLKEKEILEYMDRDHGCRHELLRIVKTIVKRHPESFKKLARIHTA</sequence>
<dbReference type="PANTHER" id="PTHR10656:SF42">
    <property type="entry name" value="CYCLIC GMP-AMP SYNTHASE-LIKE PROTEIN-RELATED"/>
    <property type="match status" value="1"/>
</dbReference>
<evidence type="ECO:0000256" key="3">
    <source>
        <dbReference type="ARBA" id="ARBA00022741"/>
    </source>
</evidence>
<reference evidence="6" key="1">
    <citation type="submission" date="2023-01" db="EMBL/GenBank/DDBJ databases">
        <title>Genome assembly of the deep-sea coral Lophelia pertusa.</title>
        <authorList>
            <person name="Herrera S."/>
            <person name="Cordes E."/>
        </authorList>
    </citation>
    <scope>NUCLEOTIDE SEQUENCE</scope>
    <source>
        <strain evidence="6">USNM1676648</strain>
        <tissue evidence="6">Polyp</tissue>
    </source>
</reference>
<evidence type="ECO:0000313" key="7">
    <source>
        <dbReference type="Proteomes" id="UP001163046"/>
    </source>
</evidence>
<gene>
    <name evidence="6" type="ORF">OS493_032362</name>
</gene>
<name>A0A9X0CHV5_9CNID</name>
<dbReference type="Gene3D" id="1.10.1410.40">
    <property type="match status" value="1"/>
</dbReference>
<evidence type="ECO:0000313" key="6">
    <source>
        <dbReference type="EMBL" id="KAJ7353777.1"/>
    </source>
</evidence>
<organism evidence="6 7">
    <name type="scientific">Desmophyllum pertusum</name>
    <dbReference type="NCBI Taxonomy" id="174260"/>
    <lineage>
        <taxon>Eukaryota</taxon>
        <taxon>Metazoa</taxon>
        <taxon>Cnidaria</taxon>
        <taxon>Anthozoa</taxon>
        <taxon>Hexacorallia</taxon>
        <taxon>Scleractinia</taxon>
        <taxon>Caryophylliina</taxon>
        <taxon>Caryophylliidae</taxon>
        <taxon>Desmophyllum</taxon>
    </lineage>
</organism>
<dbReference type="EMBL" id="MU827341">
    <property type="protein sequence ID" value="KAJ7353777.1"/>
    <property type="molecule type" value="Genomic_DNA"/>
</dbReference>
<dbReference type="Proteomes" id="UP001163046">
    <property type="component" value="Unassembled WGS sequence"/>
</dbReference>
<dbReference type="InterPro" id="IPR024810">
    <property type="entry name" value="MAB21L/cGLR"/>
</dbReference>
<keyword evidence="7" id="KW-1185">Reference proteome</keyword>
<dbReference type="OrthoDB" id="6054650at2759"/>